<evidence type="ECO:0000313" key="3">
    <source>
        <dbReference type="Proteomes" id="UP000199409"/>
    </source>
</evidence>
<dbReference type="STRING" id="37625.SAMN05660420_00840"/>
<dbReference type="RefSeq" id="WP_092345037.1">
    <property type="nucleotide sequence ID" value="NZ_FNQN01000002.1"/>
</dbReference>
<sequence>MKITTNTLHIITIALWLTLCSAIPAMAVQSGCRQAADRWILQLNDPKNTELFQRYADNNCQFSGKWVKRSEDNTSKPQRERMCQDLVLLWSYKNCIYFRDVINPEAYEPCKAWSREMHQHCMDNDVQWFP</sequence>
<evidence type="ECO:0000256" key="1">
    <source>
        <dbReference type="SAM" id="SignalP"/>
    </source>
</evidence>
<dbReference type="AlphaFoldDB" id="A0A1H3X7A0"/>
<keyword evidence="1" id="KW-0732">Signal</keyword>
<accession>A0A1H3X7A0</accession>
<dbReference type="Proteomes" id="UP000199409">
    <property type="component" value="Unassembled WGS sequence"/>
</dbReference>
<dbReference type="EMBL" id="FNQN01000002">
    <property type="protein sequence ID" value="SDZ94821.1"/>
    <property type="molecule type" value="Genomic_DNA"/>
</dbReference>
<proteinExistence type="predicted"/>
<dbReference type="OrthoDB" id="5519555at2"/>
<organism evidence="2 3">
    <name type="scientific">Desulfuromusa kysingii</name>
    <dbReference type="NCBI Taxonomy" id="37625"/>
    <lineage>
        <taxon>Bacteria</taxon>
        <taxon>Pseudomonadati</taxon>
        <taxon>Thermodesulfobacteriota</taxon>
        <taxon>Desulfuromonadia</taxon>
        <taxon>Desulfuromonadales</taxon>
        <taxon>Geopsychrobacteraceae</taxon>
        <taxon>Desulfuromusa</taxon>
    </lineage>
</organism>
<reference evidence="2 3" key="1">
    <citation type="submission" date="2016-10" db="EMBL/GenBank/DDBJ databases">
        <authorList>
            <person name="de Groot N.N."/>
        </authorList>
    </citation>
    <scope>NUCLEOTIDE SEQUENCE [LARGE SCALE GENOMIC DNA]</scope>
    <source>
        <strain evidence="2 3">DSM 7343</strain>
    </source>
</reference>
<name>A0A1H3X7A0_9BACT</name>
<evidence type="ECO:0000313" key="2">
    <source>
        <dbReference type="EMBL" id="SDZ94821.1"/>
    </source>
</evidence>
<protein>
    <submittedName>
        <fullName evidence="2">Uncharacterized protein</fullName>
    </submittedName>
</protein>
<gene>
    <name evidence="2" type="ORF">SAMN05660420_00840</name>
</gene>
<feature type="chain" id="PRO_5011501986" evidence="1">
    <location>
        <begin position="28"/>
        <end position="130"/>
    </location>
</feature>
<keyword evidence="3" id="KW-1185">Reference proteome</keyword>
<feature type="signal peptide" evidence="1">
    <location>
        <begin position="1"/>
        <end position="27"/>
    </location>
</feature>